<gene>
    <name evidence="1" type="ORF">NUW58_g6236</name>
</gene>
<organism evidence="1 2">
    <name type="scientific">Xylaria curta</name>
    <dbReference type="NCBI Taxonomy" id="42375"/>
    <lineage>
        <taxon>Eukaryota</taxon>
        <taxon>Fungi</taxon>
        <taxon>Dikarya</taxon>
        <taxon>Ascomycota</taxon>
        <taxon>Pezizomycotina</taxon>
        <taxon>Sordariomycetes</taxon>
        <taxon>Xylariomycetidae</taxon>
        <taxon>Xylariales</taxon>
        <taxon>Xylariaceae</taxon>
        <taxon>Xylaria</taxon>
    </lineage>
</organism>
<dbReference type="EMBL" id="JAPDGR010001367">
    <property type="protein sequence ID" value="KAJ2983507.1"/>
    <property type="molecule type" value="Genomic_DNA"/>
</dbReference>
<protein>
    <submittedName>
        <fullName evidence="1">Uncharacterized protein</fullName>
    </submittedName>
</protein>
<evidence type="ECO:0000313" key="2">
    <source>
        <dbReference type="Proteomes" id="UP001143856"/>
    </source>
</evidence>
<evidence type="ECO:0000313" key="1">
    <source>
        <dbReference type="EMBL" id="KAJ2983507.1"/>
    </source>
</evidence>
<dbReference type="Proteomes" id="UP001143856">
    <property type="component" value="Unassembled WGS sequence"/>
</dbReference>
<name>A0ACC1NX75_9PEZI</name>
<sequence>MDFASYAWPILASLVAYALYTAIWRIYLSPIAHIPGSRLAALTRLYEMYYDAWLGGQYTFKIIELHKKYGPIIRISPWELHIADPDFYDTLYAGASASRRSEKDPYYTRFVGLDLCVFSTVQHELHRRRRAALNPYFSMASVTRLQPVIQERLDVMLKRMNGFKDTNEALNMSYMFSALGNDVVMIYSFARCDYRLETPNFDPSSRDAALVGLNSIHIMKHIPWVYDVMKALPDSLVQWLQPALASFLELRRTARAQVEKIIDGENEGWRGKDHPTIFHAILDSKLSLAEKSVERLTEEAQVLVMAGTLTTASAMELITFWLLKQPETLRKLKDELRAVMPSVSHIGKIPLAKLEALPYLTAVIKEGLRLSYGVSTRMQRIDPDKPIVFTDKATGQEWIIPPKTSVGMTSVQLHHNEDNFPDSKAFIPERWLGAQGKKLERYLVSFCKGSRSCVGINLAYGELYLTMAGMWRVWGSRDATQSDDTGMLSLFETGLRDIEIEADSFIPTPQKGSKGIQVKVCSVGG</sequence>
<keyword evidence="2" id="KW-1185">Reference proteome</keyword>
<reference evidence="1" key="1">
    <citation type="submission" date="2022-10" db="EMBL/GenBank/DDBJ databases">
        <title>Genome Sequence of Xylaria curta.</title>
        <authorList>
            <person name="Buettner E."/>
        </authorList>
    </citation>
    <scope>NUCLEOTIDE SEQUENCE</scope>
    <source>
        <strain evidence="1">Babe10</strain>
    </source>
</reference>
<accession>A0ACC1NX75</accession>
<comment type="caution">
    <text evidence="1">The sequence shown here is derived from an EMBL/GenBank/DDBJ whole genome shotgun (WGS) entry which is preliminary data.</text>
</comment>
<proteinExistence type="predicted"/>